<name>A0A392R954_9FABA</name>
<evidence type="ECO:0000313" key="3">
    <source>
        <dbReference type="Proteomes" id="UP000265520"/>
    </source>
</evidence>
<accession>A0A392R954</accession>
<evidence type="ECO:0000256" key="1">
    <source>
        <dbReference type="SAM" id="MobiDB-lite"/>
    </source>
</evidence>
<reference evidence="2 3" key="1">
    <citation type="journal article" date="2018" name="Front. Plant Sci.">
        <title>Red Clover (Trifolium pratense) and Zigzag Clover (T. medium) - A Picture of Genomic Similarities and Differences.</title>
        <authorList>
            <person name="Dluhosova J."/>
            <person name="Istvanek J."/>
            <person name="Nedelnik J."/>
            <person name="Repkova J."/>
        </authorList>
    </citation>
    <scope>NUCLEOTIDE SEQUENCE [LARGE SCALE GENOMIC DNA]</scope>
    <source>
        <strain evidence="3">cv. 10/8</strain>
        <tissue evidence="2">Leaf</tissue>
    </source>
</reference>
<dbReference type="Proteomes" id="UP000265520">
    <property type="component" value="Unassembled WGS sequence"/>
</dbReference>
<organism evidence="2 3">
    <name type="scientific">Trifolium medium</name>
    <dbReference type="NCBI Taxonomy" id="97028"/>
    <lineage>
        <taxon>Eukaryota</taxon>
        <taxon>Viridiplantae</taxon>
        <taxon>Streptophyta</taxon>
        <taxon>Embryophyta</taxon>
        <taxon>Tracheophyta</taxon>
        <taxon>Spermatophyta</taxon>
        <taxon>Magnoliopsida</taxon>
        <taxon>eudicotyledons</taxon>
        <taxon>Gunneridae</taxon>
        <taxon>Pentapetalae</taxon>
        <taxon>rosids</taxon>
        <taxon>fabids</taxon>
        <taxon>Fabales</taxon>
        <taxon>Fabaceae</taxon>
        <taxon>Papilionoideae</taxon>
        <taxon>50 kb inversion clade</taxon>
        <taxon>NPAAA clade</taxon>
        <taxon>Hologalegina</taxon>
        <taxon>IRL clade</taxon>
        <taxon>Trifolieae</taxon>
        <taxon>Trifolium</taxon>
    </lineage>
</organism>
<comment type="caution">
    <text evidence="2">The sequence shown here is derived from an EMBL/GenBank/DDBJ whole genome shotgun (WGS) entry which is preliminary data.</text>
</comment>
<evidence type="ECO:0000313" key="2">
    <source>
        <dbReference type="EMBL" id="MCI33133.1"/>
    </source>
</evidence>
<feature type="non-terminal residue" evidence="2">
    <location>
        <position position="38"/>
    </location>
</feature>
<keyword evidence="3" id="KW-1185">Reference proteome</keyword>
<dbReference type="EMBL" id="LXQA010201775">
    <property type="protein sequence ID" value="MCI33133.1"/>
    <property type="molecule type" value="Genomic_DNA"/>
</dbReference>
<feature type="region of interest" description="Disordered" evidence="1">
    <location>
        <begin position="1"/>
        <end position="38"/>
    </location>
</feature>
<proteinExistence type="predicted"/>
<sequence length="38" mass="4248">MNDSKMEQSVGSSRDFPPSQSQESSIFYDNFIPPPPSL</sequence>
<dbReference type="AlphaFoldDB" id="A0A392R954"/>
<protein>
    <submittedName>
        <fullName evidence="2">Uncharacterized protein</fullName>
    </submittedName>
</protein>
<feature type="compositionally biased region" description="Polar residues" evidence="1">
    <location>
        <begin position="7"/>
        <end position="27"/>
    </location>
</feature>